<reference evidence="2 3" key="1">
    <citation type="submission" date="2016-11" db="EMBL/GenBank/DDBJ databases">
        <authorList>
            <person name="Jaros S."/>
            <person name="Januszkiewicz K."/>
            <person name="Wedrychowicz H."/>
        </authorList>
    </citation>
    <scope>NUCLEOTIDE SEQUENCE [LARGE SCALE GENOMIC DNA]</scope>
    <source>
        <strain evidence="2 3">DSM 15929</strain>
    </source>
</reference>
<accession>A0A1M6M3H4</accession>
<proteinExistence type="predicted"/>
<name>A0A1M6M3H4_9FIRM</name>
<evidence type="ECO:0000313" key="2">
    <source>
        <dbReference type="EMBL" id="SHJ77976.1"/>
    </source>
</evidence>
<keyword evidence="1" id="KW-0472">Membrane</keyword>
<feature type="transmembrane region" description="Helical" evidence="1">
    <location>
        <begin position="110"/>
        <end position="129"/>
    </location>
</feature>
<dbReference type="AlphaFoldDB" id="A0A1M6M3H4"/>
<protein>
    <submittedName>
        <fullName evidence="2">Uncharacterized protein</fullName>
    </submittedName>
</protein>
<gene>
    <name evidence="2" type="ORF">SAMN02745136_00826</name>
</gene>
<keyword evidence="3" id="KW-1185">Reference proteome</keyword>
<dbReference type="Proteomes" id="UP000184386">
    <property type="component" value="Unassembled WGS sequence"/>
</dbReference>
<keyword evidence="1" id="KW-1133">Transmembrane helix</keyword>
<sequence>MQSGKAGIYEGYLIDISAIFSYLTKAGEYMNGRILSKKVLFRAFILLFMVDISVSVLSDGIALSYGLFGELKAFSAVERQESSILAKPFRINPGKVLKLIEKKAEQIARYSWLLLIVIILSVYCLRYFYPGFITPVALKVRMNN</sequence>
<dbReference type="STRING" id="1121322.SAMN02745136_00826"/>
<feature type="transmembrane region" description="Helical" evidence="1">
    <location>
        <begin position="44"/>
        <end position="68"/>
    </location>
</feature>
<organism evidence="2 3">
    <name type="scientific">Anaerocolumna jejuensis DSM 15929</name>
    <dbReference type="NCBI Taxonomy" id="1121322"/>
    <lineage>
        <taxon>Bacteria</taxon>
        <taxon>Bacillati</taxon>
        <taxon>Bacillota</taxon>
        <taxon>Clostridia</taxon>
        <taxon>Lachnospirales</taxon>
        <taxon>Lachnospiraceae</taxon>
        <taxon>Anaerocolumna</taxon>
    </lineage>
</organism>
<keyword evidence="1" id="KW-0812">Transmembrane</keyword>
<dbReference type="RefSeq" id="WP_139241105.1">
    <property type="nucleotide sequence ID" value="NZ_FRAC01000007.1"/>
</dbReference>
<evidence type="ECO:0000256" key="1">
    <source>
        <dbReference type="SAM" id="Phobius"/>
    </source>
</evidence>
<evidence type="ECO:0000313" key="3">
    <source>
        <dbReference type="Proteomes" id="UP000184386"/>
    </source>
</evidence>
<dbReference type="EMBL" id="FRAC01000007">
    <property type="protein sequence ID" value="SHJ77976.1"/>
    <property type="molecule type" value="Genomic_DNA"/>
</dbReference>